<reference evidence="1" key="1">
    <citation type="journal article" date="2014" name="Nat. Commun.">
        <title>The tobacco genome sequence and its comparison with those of tomato and potato.</title>
        <authorList>
            <person name="Sierro N."/>
            <person name="Battey J.N."/>
            <person name="Ouadi S."/>
            <person name="Bakaher N."/>
            <person name="Bovet L."/>
            <person name="Willig A."/>
            <person name="Goepfert S."/>
            <person name="Peitsch M.C."/>
            <person name="Ivanov N.V."/>
        </authorList>
    </citation>
    <scope>NUCLEOTIDE SEQUENCE [LARGE SCALE GENOMIC DNA]</scope>
</reference>
<reference evidence="2" key="2">
    <citation type="submission" date="2025-08" db="UniProtKB">
        <authorList>
            <consortium name="RefSeq"/>
        </authorList>
    </citation>
    <scope>IDENTIFICATION</scope>
    <source>
        <tissue evidence="2">Leaf</tissue>
    </source>
</reference>
<sequence length="244" mass="28073">MGGVEFEGTVDPIDVEQWLERMERVFEQLECSEAAKFKYAIPVFQRDAYEWWLLVNFTYLAVVTLFDPGSTHSYVFSSLVLLENVKFVRLDSGVLVKRPLGHQVVCNQIYRGCPFVIEILAFPANQIEMPSQDYDIIIGMDWLHKCNTLVDYRSKRVTFKASTYSHFVIQGEGLLTSNIIYAFVARKMISHECEAYLSHIVYTNLESPSLKDTPVVCEFTDVFPKNLHGLPPKREVEFPIEVIT</sequence>
<gene>
    <name evidence="2" type="primary">LOC142177143</name>
</gene>
<keyword evidence="1" id="KW-1185">Reference proteome</keyword>
<evidence type="ECO:0000313" key="2">
    <source>
        <dbReference type="RefSeq" id="XP_075101710.1"/>
    </source>
</evidence>
<organism evidence="1 2">
    <name type="scientific">Nicotiana tabacum</name>
    <name type="common">Common tobacco</name>
    <dbReference type="NCBI Taxonomy" id="4097"/>
    <lineage>
        <taxon>Eukaryota</taxon>
        <taxon>Viridiplantae</taxon>
        <taxon>Streptophyta</taxon>
        <taxon>Embryophyta</taxon>
        <taxon>Tracheophyta</taxon>
        <taxon>Spermatophyta</taxon>
        <taxon>Magnoliopsida</taxon>
        <taxon>eudicotyledons</taxon>
        <taxon>Gunneridae</taxon>
        <taxon>Pentapetalae</taxon>
        <taxon>asterids</taxon>
        <taxon>lamiids</taxon>
        <taxon>Solanales</taxon>
        <taxon>Solanaceae</taxon>
        <taxon>Nicotianoideae</taxon>
        <taxon>Nicotianeae</taxon>
        <taxon>Nicotiana</taxon>
    </lineage>
</organism>
<protein>
    <submittedName>
        <fullName evidence="2">Uncharacterized protein LOC142177143</fullName>
    </submittedName>
</protein>
<evidence type="ECO:0000313" key="1">
    <source>
        <dbReference type="Proteomes" id="UP000790787"/>
    </source>
</evidence>
<proteinExistence type="predicted"/>
<accession>A0AC58TWW7</accession>
<dbReference type="Proteomes" id="UP000790787">
    <property type="component" value="Chromosome 23"/>
</dbReference>
<name>A0AC58TWW7_TOBAC</name>
<dbReference type="RefSeq" id="XP_075101710.1">
    <property type="nucleotide sequence ID" value="XM_075245609.1"/>
</dbReference>